<gene>
    <name evidence="1" type="ORF">D1Z90_00190</name>
</gene>
<name>A0A418YJP9_9GAMM</name>
<reference evidence="1 2" key="1">
    <citation type="submission" date="2018-09" db="EMBL/GenBank/DDBJ databases">
        <authorList>
            <person name="Wang F."/>
        </authorList>
    </citation>
    <scope>NUCLEOTIDE SEQUENCE [LARGE SCALE GENOMIC DNA]</scope>
    <source>
        <strain evidence="1 2">PLHSC7-2</strain>
    </source>
</reference>
<dbReference type="Pfam" id="PF10071">
    <property type="entry name" value="DUF2310"/>
    <property type="match status" value="1"/>
</dbReference>
<protein>
    <recommendedName>
        <fullName evidence="3">Zn-ribbon-containing protein</fullName>
    </recommendedName>
</protein>
<keyword evidence="2" id="KW-1185">Reference proteome</keyword>
<dbReference type="InterPro" id="IPR016908">
    <property type="entry name" value="UCP029037"/>
</dbReference>
<organism evidence="1 2">
    <name type="scientific">Motilimonas pumila</name>
    <dbReference type="NCBI Taxonomy" id="2303987"/>
    <lineage>
        <taxon>Bacteria</taxon>
        <taxon>Pseudomonadati</taxon>
        <taxon>Pseudomonadota</taxon>
        <taxon>Gammaproteobacteria</taxon>
        <taxon>Alteromonadales</taxon>
        <taxon>Alteromonadales genera incertae sedis</taxon>
        <taxon>Motilimonas</taxon>
    </lineage>
</organism>
<dbReference type="EMBL" id="QZCH01000001">
    <property type="protein sequence ID" value="RJG51198.1"/>
    <property type="molecule type" value="Genomic_DNA"/>
</dbReference>
<dbReference type="AlphaFoldDB" id="A0A418YJP9"/>
<dbReference type="RefSeq" id="WP_119908746.1">
    <property type="nucleotide sequence ID" value="NZ_QZCH01000001.1"/>
</dbReference>
<proteinExistence type="predicted"/>
<evidence type="ECO:0008006" key="3">
    <source>
        <dbReference type="Google" id="ProtNLM"/>
    </source>
</evidence>
<evidence type="ECO:0000313" key="1">
    <source>
        <dbReference type="EMBL" id="RJG51198.1"/>
    </source>
</evidence>
<dbReference type="OrthoDB" id="5589102at2"/>
<dbReference type="PIRSF" id="PIRSF029037">
    <property type="entry name" value="UCP029037_Zn_ribbon"/>
    <property type="match status" value="1"/>
</dbReference>
<sequence length="257" mass="29485">MHINELTFECFQDTTFSQVEQAINQYLDALRYNGQILGREFPLAVKEACFTVRLVTPEKNSTHQQFLSPQGRRAVDLLHQAGVLSPKVKYIGPDLNSHASDTCDQRNWQILYTTYVHSCSPLRCGDDLAPVPLYRIPAVANGSQKQIIKWQEDWEACDQLQMNGSILEHAALKEIGETSSDVFRRGYDLCKRIQYVTKVPTYYYLYRVGGESLSAEQQRRCPLCDGEWALPEAHLDIFDFKCDNCNLLSNISWDHKK</sequence>
<reference evidence="1 2" key="2">
    <citation type="submission" date="2019-01" db="EMBL/GenBank/DDBJ databases">
        <title>Motilimonas pumilus sp. nov., isolated from the gut of sea cucumber (Apostichopus japonicus).</title>
        <authorList>
            <person name="Wang F.-Q."/>
            <person name="Ren L.-H."/>
            <person name="Lin Y.-W."/>
            <person name="Sun G.-H."/>
            <person name="Du Z.-J."/>
            <person name="Zhao J.-X."/>
            <person name="Liu X.-J."/>
            <person name="Liu L.-J."/>
        </authorList>
    </citation>
    <scope>NUCLEOTIDE SEQUENCE [LARGE SCALE GENOMIC DNA]</scope>
    <source>
        <strain evidence="1 2">PLHSC7-2</strain>
    </source>
</reference>
<dbReference type="Proteomes" id="UP000283255">
    <property type="component" value="Unassembled WGS sequence"/>
</dbReference>
<accession>A0A418YJP9</accession>
<evidence type="ECO:0000313" key="2">
    <source>
        <dbReference type="Proteomes" id="UP000283255"/>
    </source>
</evidence>
<comment type="caution">
    <text evidence="1">The sequence shown here is derived from an EMBL/GenBank/DDBJ whole genome shotgun (WGS) entry which is preliminary data.</text>
</comment>